<protein>
    <submittedName>
        <fullName evidence="3">Substrate-binding domain-containing protein</fullName>
    </submittedName>
</protein>
<gene>
    <name evidence="3" type="ORF">PO878_02190</name>
</gene>
<name>A0AAE9YAG2_9ACTN</name>
<evidence type="ECO:0000313" key="4">
    <source>
        <dbReference type="Proteomes" id="UP001216390"/>
    </source>
</evidence>
<feature type="domain" description="PBP" evidence="2">
    <location>
        <begin position="31"/>
        <end position="303"/>
    </location>
</feature>
<evidence type="ECO:0000313" key="3">
    <source>
        <dbReference type="EMBL" id="WCO67528.1"/>
    </source>
</evidence>
<evidence type="ECO:0000259" key="2">
    <source>
        <dbReference type="Pfam" id="PF12849"/>
    </source>
</evidence>
<dbReference type="PANTHER" id="PTHR30570">
    <property type="entry name" value="PERIPLASMIC PHOSPHATE BINDING COMPONENT OF PHOSPHATE ABC TRANSPORTER"/>
    <property type="match status" value="1"/>
</dbReference>
<dbReference type="PANTHER" id="PTHR30570:SF1">
    <property type="entry name" value="PHOSPHATE-BINDING PROTEIN PSTS"/>
    <property type="match status" value="1"/>
</dbReference>
<proteinExistence type="predicted"/>
<dbReference type="Pfam" id="PF12849">
    <property type="entry name" value="PBP_like_2"/>
    <property type="match status" value="1"/>
</dbReference>
<dbReference type="EMBL" id="CP116942">
    <property type="protein sequence ID" value="WCO67528.1"/>
    <property type="molecule type" value="Genomic_DNA"/>
</dbReference>
<keyword evidence="1" id="KW-0732">Signal</keyword>
<dbReference type="RefSeq" id="WP_272737049.1">
    <property type="nucleotide sequence ID" value="NZ_CP116942.1"/>
</dbReference>
<sequence length="337" mass="34615">MVVAVAWIAACGNDNSDAYADLTDARVDTSVEGRVTVTGSSTVEPVSTFAAQALRGQTGAIDISVEGPGTGDGLEKLCGGDADIAGASRPITDEELSACAEAGIDLIELPVGLDGVAVVVEGSDPPSCLSFADLYALVGPEAVGVGRWSEATEVARQLGSDTVLPDRRLVVAGPGEESGTFDSLVEQVIEPVAERRVADGEVDPDEAGTIRSDYASSANDNTIIEAVGSDDGGLGWVGFAFAAESPDVASVPIAVSPDGPCVAPSEETIRDGSYPIARTLFLYVDAARAAEDPAVAAYVDFYLAGLDDFVDLAGYVELEDPQATRELWAARETIGPA</sequence>
<dbReference type="InterPro" id="IPR024370">
    <property type="entry name" value="PBP_domain"/>
</dbReference>
<dbReference type="Proteomes" id="UP001216390">
    <property type="component" value="Chromosome"/>
</dbReference>
<dbReference type="KEGG" id="ima:PO878_02190"/>
<accession>A0AAE9YAG2</accession>
<dbReference type="AlphaFoldDB" id="A0AAE9YAG2"/>
<dbReference type="SUPFAM" id="SSF53850">
    <property type="entry name" value="Periplasmic binding protein-like II"/>
    <property type="match status" value="1"/>
</dbReference>
<keyword evidence="4" id="KW-1185">Reference proteome</keyword>
<dbReference type="InterPro" id="IPR050811">
    <property type="entry name" value="Phosphate_ABC_transporter"/>
</dbReference>
<evidence type="ECO:0000256" key="1">
    <source>
        <dbReference type="ARBA" id="ARBA00022729"/>
    </source>
</evidence>
<organism evidence="3 4">
    <name type="scientific">Iamia majanohamensis</name>
    <dbReference type="NCBI Taxonomy" id="467976"/>
    <lineage>
        <taxon>Bacteria</taxon>
        <taxon>Bacillati</taxon>
        <taxon>Actinomycetota</taxon>
        <taxon>Acidimicrobiia</taxon>
        <taxon>Acidimicrobiales</taxon>
        <taxon>Iamiaceae</taxon>
        <taxon>Iamia</taxon>
    </lineage>
</organism>
<dbReference type="Gene3D" id="3.40.190.10">
    <property type="entry name" value="Periplasmic binding protein-like II"/>
    <property type="match status" value="2"/>
</dbReference>
<reference evidence="3" key="1">
    <citation type="submission" date="2023-01" db="EMBL/GenBank/DDBJ databases">
        <title>The diversity of Class Acidimicrobiia in South China Sea sediment environments and the proposal of Iamia marina sp. nov., a novel species of the genus Iamia.</title>
        <authorList>
            <person name="He Y."/>
            <person name="Tian X."/>
        </authorList>
    </citation>
    <scope>NUCLEOTIDE SEQUENCE</scope>
    <source>
        <strain evidence="3">DSM 19957</strain>
    </source>
</reference>